<keyword evidence="2" id="KW-1185">Reference proteome</keyword>
<reference evidence="1 2" key="1">
    <citation type="submission" date="2018-05" db="EMBL/GenBank/DDBJ databases">
        <title>Genomic Encyclopedia of Type Strains, Phase IV (KMG-IV): sequencing the most valuable type-strain genomes for metagenomic binning, comparative biology and taxonomic classification.</title>
        <authorList>
            <person name="Goeker M."/>
        </authorList>
    </citation>
    <scope>NUCLEOTIDE SEQUENCE [LARGE SCALE GENOMIC DNA]</scope>
    <source>
        <strain evidence="1 2">DSM 28556</strain>
    </source>
</reference>
<dbReference type="RefSeq" id="WP_158525760.1">
    <property type="nucleotide sequence ID" value="NZ_JBHUHB010000001.1"/>
</dbReference>
<accession>A0A2V3VGK8</accession>
<dbReference type="Proteomes" id="UP000247978">
    <property type="component" value="Unassembled WGS sequence"/>
</dbReference>
<gene>
    <name evidence="1" type="ORF">DFR56_12442</name>
</gene>
<evidence type="ECO:0000313" key="1">
    <source>
        <dbReference type="EMBL" id="PXW80933.1"/>
    </source>
</evidence>
<comment type="caution">
    <text evidence="1">The sequence shown here is derived from an EMBL/GenBank/DDBJ whole genome shotgun (WGS) entry which is preliminary data.</text>
</comment>
<name>A0A2V3VGK8_9BACI</name>
<proteinExistence type="predicted"/>
<dbReference type="EMBL" id="QJJQ01000024">
    <property type="protein sequence ID" value="PXW80933.1"/>
    <property type="molecule type" value="Genomic_DNA"/>
</dbReference>
<protein>
    <submittedName>
        <fullName evidence="1">Uncharacterized protein</fullName>
    </submittedName>
</protein>
<evidence type="ECO:0000313" key="2">
    <source>
        <dbReference type="Proteomes" id="UP000247978"/>
    </source>
</evidence>
<dbReference type="AlphaFoldDB" id="A0A2V3VGK8"/>
<sequence>MQNIKDYVKMVVTSMHVNLTDEQTNNIVHKLLENENYNKMLIQLENMIKYEAK</sequence>
<organism evidence="1 2">
    <name type="scientific">Pseudogracilibacillus auburnensis</name>
    <dbReference type="NCBI Taxonomy" id="1494959"/>
    <lineage>
        <taxon>Bacteria</taxon>
        <taxon>Bacillati</taxon>
        <taxon>Bacillota</taxon>
        <taxon>Bacilli</taxon>
        <taxon>Bacillales</taxon>
        <taxon>Bacillaceae</taxon>
        <taxon>Pseudogracilibacillus</taxon>
    </lineage>
</organism>